<dbReference type="AlphaFoldDB" id="A0A0L0VSP9"/>
<dbReference type="GO" id="GO:0015074">
    <property type="term" value="P:DNA integration"/>
    <property type="evidence" value="ECO:0007669"/>
    <property type="project" value="InterPro"/>
</dbReference>
<dbReference type="GO" id="GO:0003677">
    <property type="term" value="F:DNA binding"/>
    <property type="evidence" value="ECO:0007669"/>
    <property type="project" value="UniProtKB-KW"/>
</dbReference>
<gene>
    <name evidence="2" type="ORF">PSTG_04518</name>
</gene>
<dbReference type="InterPro" id="IPR052925">
    <property type="entry name" value="Phage_Integrase-like_Recomb"/>
</dbReference>
<evidence type="ECO:0000256" key="1">
    <source>
        <dbReference type="ARBA" id="ARBA00023125"/>
    </source>
</evidence>
<dbReference type="STRING" id="1165861.A0A0L0VSP9"/>
<evidence type="ECO:0008006" key="4">
    <source>
        <dbReference type="Google" id="ProtNLM"/>
    </source>
</evidence>
<evidence type="ECO:0000313" key="3">
    <source>
        <dbReference type="Proteomes" id="UP000054564"/>
    </source>
</evidence>
<dbReference type="GO" id="GO:0006310">
    <property type="term" value="P:DNA recombination"/>
    <property type="evidence" value="ECO:0007669"/>
    <property type="project" value="InterPro"/>
</dbReference>
<evidence type="ECO:0000313" key="2">
    <source>
        <dbReference type="EMBL" id="KNF02313.1"/>
    </source>
</evidence>
<dbReference type="EMBL" id="AJIL01000024">
    <property type="protein sequence ID" value="KNF02313.1"/>
    <property type="molecule type" value="Genomic_DNA"/>
</dbReference>
<dbReference type="Gene3D" id="1.10.150.130">
    <property type="match status" value="1"/>
</dbReference>
<sequence length="308" mass="34551">MDLRKLKEFTANGSQPKPPNVIECHFLKGWSYNTLIGYNAAIKKFNRCMSSRGMPNFRLPLSANDIEYFCLWAGRIEDAPTDQEVAAKTLGKYISGLKAWHLFHKEPYPKDADERVAILLRSLGRADAIAAQKPKKAAVRLHHLVFLAENLISRPPKERAILDLALVAFWGMARLAEVTYDDETGKLNKSLKILTTDVKEISPSEIHITLQSAKTCKAGETQTLKLPMAVSILDKTWSIGGFIQLSGHSFRVGGASIRMALGVDVNDICSLGRWKSECYKLYIRPYSPSERSKTLELLAELQKSWEQS</sequence>
<dbReference type="InterPro" id="IPR013762">
    <property type="entry name" value="Integrase-like_cat_sf"/>
</dbReference>
<accession>A0A0L0VSP9</accession>
<dbReference type="PANTHER" id="PTHR34605">
    <property type="entry name" value="PHAGE_INTEGRASE DOMAIN-CONTAINING PROTEIN"/>
    <property type="match status" value="1"/>
</dbReference>
<name>A0A0L0VSP9_9BASI</name>
<dbReference type="InterPro" id="IPR010998">
    <property type="entry name" value="Integrase_recombinase_N"/>
</dbReference>
<reference evidence="3" key="1">
    <citation type="submission" date="2014-03" db="EMBL/GenBank/DDBJ databases">
        <title>The Genome Sequence of Puccinia striiformis f. sp. tritici PST-78.</title>
        <authorList>
            <consortium name="The Broad Institute Genome Sequencing Platform"/>
            <person name="Cuomo C."/>
            <person name="Hulbert S."/>
            <person name="Chen X."/>
            <person name="Walker B."/>
            <person name="Young S.K."/>
            <person name="Zeng Q."/>
            <person name="Gargeya S."/>
            <person name="Fitzgerald M."/>
            <person name="Haas B."/>
            <person name="Abouelleil A."/>
            <person name="Alvarado L."/>
            <person name="Arachchi H.M."/>
            <person name="Berlin A.M."/>
            <person name="Chapman S.B."/>
            <person name="Goldberg J."/>
            <person name="Griggs A."/>
            <person name="Gujja S."/>
            <person name="Hansen M."/>
            <person name="Howarth C."/>
            <person name="Imamovic A."/>
            <person name="Larimer J."/>
            <person name="McCowan C."/>
            <person name="Montmayeur A."/>
            <person name="Murphy C."/>
            <person name="Neiman D."/>
            <person name="Pearson M."/>
            <person name="Priest M."/>
            <person name="Roberts A."/>
            <person name="Saif S."/>
            <person name="Shea T."/>
            <person name="Sisk P."/>
            <person name="Sykes S."/>
            <person name="Wortman J."/>
            <person name="Nusbaum C."/>
            <person name="Birren B."/>
        </authorList>
    </citation>
    <scope>NUCLEOTIDE SEQUENCE [LARGE SCALE GENOMIC DNA]</scope>
    <source>
        <strain evidence="3">race PST-78</strain>
    </source>
</reference>
<proteinExistence type="predicted"/>
<dbReference type="Gene3D" id="1.10.443.10">
    <property type="entry name" value="Intergrase catalytic core"/>
    <property type="match status" value="1"/>
</dbReference>
<comment type="caution">
    <text evidence="2">The sequence shown here is derived from an EMBL/GenBank/DDBJ whole genome shotgun (WGS) entry which is preliminary data.</text>
</comment>
<dbReference type="SUPFAM" id="SSF47823">
    <property type="entry name" value="lambda integrase-like, N-terminal domain"/>
    <property type="match status" value="1"/>
</dbReference>
<dbReference type="PANTHER" id="PTHR34605:SF3">
    <property type="entry name" value="P CELL-TYPE AGGLUTINATION PROTEIN MAP4-LIKE-RELATED"/>
    <property type="match status" value="1"/>
</dbReference>
<dbReference type="Proteomes" id="UP000054564">
    <property type="component" value="Unassembled WGS sequence"/>
</dbReference>
<organism evidence="2 3">
    <name type="scientific">Puccinia striiformis f. sp. tritici PST-78</name>
    <dbReference type="NCBI Taxonomy" id="1165861"/>
    <lineage>
        <taxon>Eukaryota</taxon>
        <taxon>Fungi</taxon>
        <taxon>Dikarya</taxon>
        <taxon>Basidiomycota</taxon>
        <taxon>Pucciniomycotina</taxon>
        <taxon>Pucciniomycetes</taxon>
        <taxon>Pucciniales</taxon>
        <taxon>Pucciniaceae</taxon>
        <taxon>Puccinia</taxon>
    </lineage>
</organism>
<keyword evidence="1" id="KW-0238">DNA-binding</keyword>
<protein>
    <recommendedName>
        <fullName evidence="4">Core-binding (CB) domain-containing protein</fullName>
    </recommendedName>
</protein>
<keyword evidence="3" id="KW-1185">Reference proteome</keyword>